<dbReference type="InterPro" id="IPR046348">
    <property type="entry name" value="SIS_dom_sf"/>
</dbReference>
<dbReference type="GO" id="GO:0097367">
    <property type="term" value="F:carbohydrate derivative binding"/>
    <property type="evidence" value="ECO:0007669"/>
    <property type="project" value="InterPro"/>
</dbReference>
<dbReference type="AlphaFoldDB" id="A0A6L5XZF5"/>
<name>A0A6L5XZF5_9FIRM</name>
<feature type="domain" description="HTH rpiR-type" evidence="4">
    <location>
        <begin position="2"/>
        <end position="78"/>
    </location>
</feature>
<evidence type="ECO:0000313" key="6">
    <source>
        <dbReference type="EMBL" id="MSS63598.1"/>
    </source>
</evidence>
<dbReference type="InterPro" id="IPR035472">
    <property type="entry name" value="RpiR-like_SIS"/>
</dbReference>
<dbReference type="Gene3D" id="1.10.10.10">
    <property type="entry name" value="Winged helix-like DNA-binding domain superfamily/Winged helix DNA-binding domain"/>
    <property type="match status" value="1"/>
</dbReference>
<sequence>MKSVIVKFREYLKQASSTEQEVIQYLLENPKEVAEMSIRELSKRTFASPSTITRLCRKAGFEQYKEFQKCLLYENAIRKEAIDELNCEIQKDDSSERLVEKIIYKSIASLEDTKSLVDIEVLEQSVDLLYKAEKIVFFGMGASLLVAKDAYLKFLRVNKTCMVNEEFHTQLVLAKNMTKKDVAVIVSYSGMTKEVMECATILKNAQVPIIAITSFHESPLSRLADYCLYVTATEFNFQTGKLGSRLSQLVVIDMLYVSYVQKDYERCMGSLKNTYIEKKERKDTREGDE</sequence>
<dbReference type="Gene3D" id="3.40.50.10490">
    <property type="entry name" value="Glucose-6-phosphate isomerase like protein, domain 1"/>
    <property type="match status" value="1"/>
</dbReference>
<reference evidence="6 7" key="1">
    <citation type="submission" date="2019-08" db="EMBL/GenBank/DDBJ databases">
        <title>In-depth cultivation of the pig gut microbiome towards novel bacterial diversity and tailored functional studies.</title>
        <authorList>
            <person name="Wylensek D."/>
            <person name="Hitch T.C.A."/>
            <person name="Clavel T."/>
        </authorList>
    </citation>
    <scope>NUCLEOTIDE SEQUENCE [LARGE SCALE GENOMIC DNA]</scope>
    <source>
        <strain evidence="6 7">WCA-693-APC-MOT-I</strain>
    </source>
</reference>
<dbReference type="InterPro" id="IPR047640">
    <property type="entry name" value="RpiR-like"/>
</dbReference>
<dbReference type="EMBL" id="VUMT01000008">
    <property type="protein sequence ID" value="MSS63598.1"/>
    <property type="molecule type" value="Genomic_DNA"/>
</dbReference>
<proteinExistence type="predicted"/>
<dbReference type="PROSITE" id="PS51071">
    <property type="entry name" value="HTH_RPIR"/>
    <property type="match status" value="1"/>
</dbReference>
<keyword evidence="1" id="KW-0805">Transcription regulation</keyword>
<evidence type="ECO:0000259" key="4">
    <source>
        <dbReference type="PROSITE" id="PS51071"/>
    </source>
</evidence>
<gene>
    <name evidence="6" type="ORF">FYJ58_06865</name>
</gene>
<dbReference type="PANTHER" id="PTHR30514:SF1">
    <property type="entry name" value="HTH-TYPE TRANSCRIPTIONAL REGULATOR HEXR-RELATED"/>
    <property type="match status" value="1"/>
</dbReference>
<dbReference type="InterPro" id="IPR001347">
    <property type="entry name" value="SIS_dom"/>
</dbReference>
<evidence type="ECO:0000259" key="5">
    <source>
        <dbReference type="PROSITE" id="PS51464"/>
    </source>
</evidence>
<dbReference type="SUPFAM" id="SSF46689">
    <property type="entry name" value="Homeodomain-like"/>
    <property type="match status" value="1"/>
</dbReference>
<comment type="caution">
    <text evidence="6">The sequence shown here is derived from an EMBL/GenBank/DDBJ whole genome shotgun (WGS) entry which is preliminary data.</text>
</comment>
<dbReference type="GO" id="GO:0003677">
    <property type="term" value="F:DNA binding"/>
    <property type="evidence" value="ECO:0007669"/>
    <property type="project" value="UniProtKB-KW"/>
</dbReference>
<evidence type="ECO:0000256" key="3">
    <source>
        <dbReference type="ARBA" id="ARBA00023163"/>
    </source>
</evidence>
<keyword evidence="7" id="KW-1185">Reference proteome</keyword>
<feature type="domain" description="SIS" evidence="5">
    <location>
        <begin position="125"/>
        <end position="265"/>
    </location>
</feature>
<evidence type="ECO:0000256" key="2">
    <source>
        <dbReference type="ARBA" id="ARBA00023125"/>
    </source>
</evidence>
<dbReference type="InterPro" id="IPR009057">
    <property type="entry name" value="Homeodomain-like_sf"/>
</dbReference>
<dbReference type="GO" id="GO:0003700">
    <property type="term" value="F:DNA-binding transcription factor activity"/>
    <property type="evidence" value="ECO:0007669"/>
    <property type="project" value="InterPro"/>
</dbReference>
<dbReference type="RefSeq" id="WP_154518998.1">
    <property type="nucleotide sequence ID" value="NZ_VUMT01000008.1"/>
</dbReference>
<dbReference type="CDD" id="cd05013">
    <property type="entry name" value="SIS_RpiR"/>
    <property type="match status" value="1"/>
</dbReference>
<dbReference type="InterPro" id="IPR036388">
    <property type="entry name" value="WH-like_DNA-bd_sf"/>
</dbReference>
<accession>A0A6L5XZF5</accession>
<dbReference type="Proteomes" id="UP000482209">
    <property type="component" value="Unassembled WGS sequence"/>
</dbReference>
<evidence type="ECO:0000256" key="1">
    <source>
        <dbReference type="ARBA" id="ARBA00023015"/>
    </source>
</evidence>
<dbReference type="GO" id="GO:1901135">
    <property type="term" value="P:carbohydrate derivative metabolic process"/>
    <property type="evidence" value="ECO:0007669"/>
    <property type="project" value="InterPro"/>
</dbReference>
<keyword evidence="2" id="KW-0238">DNA-binding</keyword>
<dbReference type="PANTHER" id="PTHR30514">
    <property type="entry name" value="GLUCOKINASE"/>
    <property type="match status" value="1"/>
</dbReference>
<dbReference type="PROSITE" id="PS51464">
    <property type="entry name" value="SIS"/>
    <property type="match status" value="1"/>
</dbReference>
<keyword evidence="3" id="KW-0804">Transcription</keyword>
<dbReference type="SUPFAM" id="SSF53697">
    <property type="entry name" value="SIS domain"/>
    <property type="match status" value="1"/>
</dbReference>
<organism evidence="6 7">
    <name type="scientific">Velocimicrobium porci</name>
    <dbReference type="NCBI Taxonomy" id="2606634"/>
    <lineage>
        <taxon>Bacteria</taxon>
        <taxon>Bacillati</taxon>
        <taxon>Bacillota</taxon>
        <taxon>Clostridia</taxon>
        <taxon>Lachnospirales</taxon>
        <taxon>Lachnospiraceae</taxon>
        <taxon>Velocimicrobium</taxon>
    </lineage>
</organism>
<dbReference type="Pfam" id="PF01380">
    <property type="entry name" value="SIS"/>
    <property type="match status" value="1"/>
</dbReference>
<evidence type="ECO:0000313" key="7">
    <source>
        <dbReference type="Proteomes" id="UP000482209"/>
    </source>
</evidence>
<dbReference type="InterPro" id="IPR000281">
    <property type="entry name" value="HTH_RpiR"/>
</dbReference>
<dbReference type="Pfam" id="PF01418">
    <property type="entry name" value="HTH_6"/>
    <property type="match status" value="1"/>
</dbReference>
<protein>
    <submittedName>
        <fullName evidence="6">MurR/RpiR family transcriptional regulator</fullName>
    </submittedName>
</protein>